<organism evidence="2 3">
    <name type="scientific">Gossypium stocksii</name>
    <dbReference type="NCBI Taxonomy" id="47602"/>
    <lineage>
        <taxon>Eukaryota</taxon>
        <taxon>Viridiplantae</taxon>
        <taxon>Streptophyta</taxon>
        <taxon>Embryophyta</taxon>
        <taxon>Tracheophyta</taxon>
        <taxon>Spermatophyta</taxon>
        <taxon>Magnoliopsida</taxon>
        <taxon>eudicotyledons</taxon>
        <taxon>Gunneridae</taxon>
        <taxon>Pentapetalae</taxon>
        <taxon>rosids</taxon>
        <taxon>malvids</taxon>
        <taxon>Malvales</taxon>
        <taxon>Malvaceae</taxon>
        <taxon>Malvoideae</taxon>
        <taxon>Gossypium</taxon>
    </lineage>
</organism>
<protein>
    <submittedName>
        <fullName evidence="2">Uncharacterized protein</fullName>
    </submittedName>
</protein>
<dbReference type="AlphaFoldDB" id="A0A9D3ZES3"/>
<dbReference type="EMBL" id="JAIQCV010000013">
    <property type="protein sequence ID" value="KAH1030578.1"/>
    <property type="molecule type" value="Genomic_DNA"/>
</dbReference>
<name>A0A9D3ZES3_9ROSI</name>
<gene>
    <name evidence="2" type="ORF">J1N35_042752</name>
</gene>
<proteinExistence type="predicted"/>
<keyword evidence="3" id="KW-1185">Reference proteome</keyword>
<evidence type="ECO:0000313" key="3">
    <source>
        <dbReference type="Proteomes" id="UP000828251"/>
    </source>
</evidence>
<evidence type="ECO:0000256" key="1">
    <source>
        <dbReference type="SAM" id="MobiDB-lite"/>
    </source>
</evidence>
<feature type="region of interest" description="Disordered" evidence="1">
    <location>
        <begin position="1"/>
        <end position="29"/>
    </location>
</feature>
<accession>A0A9D3ZES3</accession>
<feature type="compositionally biased region" description="Polar residues" evidence="1">
    <location>
        <begin position="17"/>
        <end position="29"/>
    </location>
</feature>
<reference evidence="2 3" key="1">
    <citation type="journal article" date="2021" name="Plant Biotechnol. J.">
        <title>Multi-omics assisted identification of the key and species-specific regulatory components of drought-tolerant mechanisms in Gossypium stocksii.</title>
        <authorList>
            <person name="Yu D."/>
            <person name="Ke L."/>
            <person name="Zhang D."/>
            <person name="Wu Y."/>
            <person name="Sun Y."/>
            <person name="Mei J."/>
            <person name="Sun J."/>
            <person name="Sun Y."/>
        </authorList>
    </citation>
    <scope>NUCLEOTIDE SEQUENCE [LARGE SCALE GENOMIC DNA]</scope>
    <source>
        <strain evidence="3">cv. E1</strain>
        <tissue evidence="2">Leaf</tissue>
    </source>
</reference>
<dbReference type="OrthoDB" id="10466044at2759"/>
<sequence>MSLKPSNQLNSLLSSSAPQFSNRRSYDSTTGFYSQQSLHSSGFYVAAATVIAGTPFAFSSNPKVSHCDTAPPEYYIWSIQRLSKDDALKYTVNECKVELKPPYSAFE</sequence>
<comment type="caution">
    <text evidence="2">The sequence shown here is derived from an EMBL/GenBank/DDBJ whole genome shotgun (WGS) entry which is preliminary data.</text>
</comment>
<evidence type="ECO:0000313" key="2">
    <source>
        <dbReference type="EMBL" id="KAH1030578.1"/>
    </source>
</evidence>
<feature type="compositionally biased region" description="Low complexity" evidence="1">
    <location>
        <begin position="1"/>
        <end position="16"/>
    </location>
</feature>
<dbReference type="Proteomes" id="UP000828251">
    <property type="component" value="Unassembled WGS sequence"/>
</dbReference>